<dbReference type="EC" id="3.5.1.28" evidence="2"/>
<reference evidence="6 7" key="1">
    <citation type="submission" date="2016-10" db="EMBL/GenBank/DDBJ databases">
        <authorList>
            <person name="de Groot N.N."/>
        </authorList>
    </citation>
    <scope>NUCLEOTIDE SEQUENCE [LARGE SCALE GENOMIC DNA]</scope>
    <source>
        <strain evidence="6 7">DSM 16213</strain>
    </source>
</reference>
<dbReference type="SMART" id="SM00646">
    <property type="entry name" value="Ami_3"/>
    <property type="match status" value="1"/>
</dbReference>
<comment type="catalytic activity">
    <reaction evidence="1">
        <text>Hydrolyzes the link between N-acetylmuramoyl residues and L-amino acid residues in certain cell-wall glycopeptides.</text>
        <dbReference type="EC" id="3.5.1.28"/>
    </reaction>
</comment>
<evidence type="ECO:0000313" key="7">
    <source>
        <dbReference type="Proteomes" id="UP000199585"/>
    </source>
</evidence>
<dbReference type="PANTHER" id="PTHR30404:SF0">
    <property type="entry name" value="N-ACETYLMURAMOYL-L-ALANINE AMIDASE AMIC"/>
    <property type="match status" value="1"/>
</dbReference>
<dbReference type="Proteomes" id="UP000199585">
    <property type="component" value="Unassembled WGS sequence"/>
</dbReference>
<dbReference type="InterPro" id="IPR050695">
    <property type="entry name" value="N-acetylmuramoyl_amidase_3"/>
</dbReference>
<dbReference type="RefSeq" id="WP_089897879.1">
    <property type="nucleotide sequence ID" value="NZ_FOCI01000001.1"/>
</dbReference>
<dbReference type="Gene3D" id="2.60.40.3500">
    <property type="match status" value="1"/>
</dbReference>
<protein>
    <recommendedName>
        <fullName evidence="2">N-acetylmuramoyl-L-alanine amidase</fullName>
        <ecNumber evidence="2">3.5.1.28</ecNumber>
    </recommendedName>
</protein>
<sequence length="398" mass="41460">MIRAALALWLLLAGPLAAQGFAGLARIDPAASGIADAGEGVSVDLALSQPVPYRLFTLIDPMRLVIEFREVDFTGLIAADLLRTGRITDLTFATPRPGWSRLEATLADSLAVTQAGLAVDEGTGTARLTLQLNPVAPDRFAALAGAPDDPVRPDPTLSAPVPRDGPLVIAIDPGHGGVDPGALRGDVVEADLMLRLSIELAEAINRSGTLRAVLTREADVFVSLEDRMTIARAAGAGALISLHADALDDTVTRGASAYTLNAEGVDRAAQRMAERHERGDLLTGLDLTGQDDRVASVLMGMARADTAPASARLADAVIDGLRSTNAAVNSRPRREGRLAVLNAADFPSILLEVGFLSNATDRTTLSTADGRAPIVAGLTTALQDWAATEAALAGLKRQ</sequence>
<dbReference type="EMBL" id="FOCI01000001">
    <property type="protein sequence ID" value="SEM48442.1"/>
    <property type="molecule type" value="Genomic_DNA"/>
</dbReference>
<evidence type="ECO:0000256" key="4">
    <source>
        <dbReference type="SAM" id="SignalP"/>
    </source>
</evidence>
<evidence type="ECO:0000256" key="1">
    <source>
        <dbReference type="ARBA" id="ARBA00001561"/>
    </source>
</evidence>
<dbReference type="GO" id="GO:0009253">
    <property type="term" value="P:peptidoglycan catabolic process"/>
    <property type="evidence" value="ECO:0007669"/>
    <property type="project" value="InterPro"/>
</dbReference>
<organism evidence="6 7">
    <name type="scientific">Loktanella fryxellensis</name>
    <dbReference type="NCBI Taxonomy" id="245187"/>
    <lineage>
        <taxon>Bacteria</taxon>
        <taxon>Pseudomonadati</taxon>
        <taxon>Pseudomonadota</taxon>
        <taxon>Alphaproteobacteria</taxon>
        <taxon>Rhodobacterales</taxon>
        <taxon>Roseobacteraceae</taxon>
        <taxon>Loktanella</taxon>
    </lineage>
</organism>
<dbReference type="GO" id="GO:0030288">
    <property type="term" value="C:outer membrane-bounded periplasmic space"/>
    <property type="evidence" value="ECO:0007669"/>
    <property type="project" value="TreeGrafter"/>
</dbReference>
<dbReference type="PANTHER" id="PTHR30404">
    <property type="entry name" value="N-ACETYLMURAMOYL-L-ALANINE AMIDASE"/>
    <property type="match status" value="1"/>
</dbReference>
<name>A0A1H7YQC0_9RHOB</name>
<evidence type="ECO:0000259" key="5">
    <source>
        <dbReference type="SMART" id="SM00646"/>
    </source>
</evidence>
<dbReference type="InterPro" id="IPR002508">
    <property type="entry name" value="MurNAc-LAA_cat"/>
</dbReference>
<keyword evidence="7" id="KW-1185">Reference proteome</keyword>
<gene>
    <name evidence="6" type="ORF">SAMN04488003_101270</name>
</gene>
<dbReference type="SUPFAM" id="SSF53187">
    <property type="entry name" value="Zn-dependent exopeptidases"/>
    <property type="match status" value="1"/>
</dbReference>
<proteinExistence type="predicted"/>
<dbReference type="AlphaFoldDB" id="A0A1H7YQC0"/>
<dbReference type="Pfam" id="PF01520">
    <property type="entry name" value="Amidase_3"/>
    <property type="match status" value="1"/>
</dbReference>
<feature type="chain" id="PRO_5011789048" description="N-acetylmuramoyl-L-alanine amidase" evidence="4">
    <location>
        <begin position="19"/>
        <end position="398"/>
    </location>
</feature>
<evidence type="ECO:0000313" key="6">
    <source>
        <dbReference type="EMBL" id="SEM48442.1"/>
    </source>
</evidence>
<dbReference type="CDD" id="cd02696">
    <property type="entry name" value="MurNAc-LAA"/>
    <property type="match status" value="1"/>
</dbReference>
<accession>A0A1H7YQC0</accession>
<keyword evidence="3" id="KW-0378">Hydrolase</keyword>
<dbReference type="OrthoDB" id="9806267at2"/>
<dbReference type="STRING" id="245187.SAMN04488003_101270"/>
<evidence type="ECO:0000256" key="2">
    <source>
        <dbReference type="ARBA" id="ARBA00011901"/>
    </source>
</evidence>
<dbReference type="Gene3D" id="3.40.630.40">
    <property type="entry name" value="Zn-dependent exopeptidases"/>
    <property type="match status" value="1"/>
</dbReference>
<dbReference type="GO" id="GO:0008745">
    <property type="term" value="F:N-acetylmuramoyl-L-alanine amidase activity"/>
    <property type="evidence" value="ECO:0007669"/>
    <property type="project" value="UniProtKB-EC"/>
</dbReference>
<feature type="signal peptide" evidence="4">
    <location>
        <begin position="1"/>
        <end position="18"/>
    </location>
</feature>
<keyword evidence="4" id="KW-0732">Signal</keyword>
<feature type="domain" description="MurNAc-LAA" evidence="5">
    <location>
        <begin position="228"/>
        <end position="383"/>
    </location>
</feature>
<evidence type="ECO:0000256" key="3">
    <source>
        <dbReference type="ARBA" id="ARBA00022801"/>
    </source>
</evidence>